<keyword evidence="2" id="KW-1185">Reference proteome</keyword>
<dbReference type="EMBL" id="CP036425">
    <property type="protein sequence ID" value="QDU33590.1"/>
    <property type="molecule type" value="Genomic_DNA"/>
</dbReference>
<dbReference type="AlphaFoldDB" id="A0A517YTM5"/>
<sequence length="34" mass="4248">MKDIIIFASNVYAEVGWMWRWAEWLRYVMEHKGM</sequence>
<accession>A0A517YTM5</accession>
<protein>
    <submittedName>
        <fullName evidence="1">Uncharacterized protein</fullName>
    </submittedName>
</protein>
<proteinExistence type="predicted"/>
<name>A0A517YTM5_9BACT</name>
<dbReference type="Proteomes" id="UP000317369">
    <property type="component" value="Chromosome"/>
</dbReference>
<evidence type="ECO:0000313" key="1">
    <source>
        <dbReference type="EMBL" id="QDU33590.1"/>
    </source>
</evidence>
<gene>
    <name evidence="1" type="ORF">KS4_16410</name>
</gene>
<evidence type="ECO:0000313" key="2">
    <source>
        <dbReference type="Proteomes" id="UP000317369"/>
    </source>
</evidence>
<organism evidence="1 2">
    <name type="scientific">Poriferisphaera corsica</name>
    <dbReference type="NCBI Taxonomy" id="2528020"/>
    <lineage>
        <taxon>Bacteria</taxon>
        <taxon>Pseudomonadati</taxon>
        <taxon>Planctomycetota</taxon>
        <taxon>Phycisphaerae</taxon>
        <taxon>Phycisphaerales</taxon>
        <taxon>Phycisphaeraceae</taxon>
        <taxon>Poriferisphaera</taxon>
    </lineage>
</organism>
<reference evidence="1 2" key="1">
    <citation type="submission" date="2019-02" db="EMBL/GenBank/DDBJ databases">
        <title>Deep-cultivation of Planctomycetes and their phenomic and genomic characterization uncovers novel biology.</title>
        <authorList>
            <person name="Wiegand S."/>
            <person name="Jogler M."/>
            <person name="Boedeker C."/>
            <person name="Pinto D."/>
            <person name="Vollmers J."/>
            <person name="Rivas-Marin E."/>
            <person name="Kohn T."/>
            <person name="Peeters S.H."/>
            <person name="Heuer A."/>
            <person name="Rast P."/>
            <person name="Oberbeckmann S."/>
            <person name="Bunk B."/>
            <person name="Jeske O."/>
            <person name="Meyerdierks A."/>
            <person name="Storesund J.E."/>
            <person name="Kallscheuer N."/>
            <person name="Luecker S."/>
            <person name="Lage O.M."/>
            <person name="Pohl T."/>
            <person name="Merkel B.J."/>
            <person name="Hornburger P."/>
            <person name="Mueller R.-W."/>
            <person name="Bruemmer F."/>
            <person name="Labrenz M."/>
            <person name="Spormann A.M."/>
            <person name="Op den Camp H."/>
            <person name="Overmann J."/>
            <person name="Amann R."/>
            <person name="Jetten M.S.M."/>
            <person name="Mascher T."/>
            <person name="Medema M.H."/>
            <person name="Devos D.P."/>
            <person name="Kaster A.-K."/>
            <person name="Ovreas L."/>
            <person name="Rohde M."/>
            <person name="Galperin M.Y."/>
            <person name="Jogler C."/>
        </authorList>
    </citation>
    <scope>NUCLEOTIDE SEQUENCE [LARGE SCALE GENOMIC DNA]</scope>
    <source>
        <strain evidence="1 2">KS4</strain>
    </source>
</reference>
<dbReference type="KEGG" id="pcor:KS4_16410"/>